<evidence type="ECO:0000313" key="1">
    <source>
        <dbReference type="EMBL" id="MDE8652183.1"/>
    </source>
</evidence>
<keyword evidence="2" id="KW-1185">Reference proteome</keyword>
<gene>
    <name evidence="1" type="ORF">PYV00_10695</name>
</gene>
<accession>A0ABT5WT35</accession>
<evidence type="ECO:0008006" key="3">
    <source>
        <dbReference type="Google" id="ProtNLM"/>
    </source>
</evidence>
<comment type="caution">
    <text evidence="1">The sequence shown here is derived from an EMBL/GenBank/DDBJ whole genome shotgun (WGS) entry which is preliminary data.</text>
</comment>
<dbReference type="EMBL" id="JARESE010000029">
    <property type="protein sequence ID" value="MDE8652183.1"/>
    <property type="molecule type" value="Genomic_DNA"/>
</dbReference>
<reference evidence="1 2" key="1">
    <citation type="submission" date="2023-03" db="EMBL/GenBank/DDBJ databases">
        <title>NovoSphingobium album sp. nov. isolated from polycyclic aromatic hydrocarbons- and heavy-metal polluted soil.</title>
        <authorList>
            <person name="Liu Z."/>
            <person name="Wang K."/>
        </authorList>
    </citation>
    <scope>NUCLEOTIDE SEQUENCE [LARGE SCALE GENOMIC DNA]</scope>
    <source>
        <strain evidence="1 2">H3SJ31-1</strain>
    </source>
</reference>
<evidence type="ECO:0000313" key="2">
    <source>
        <dbReference type="Proteomes" id="UP001216253"/>
    </source>
</evidence>
<organism evidence="1 2">
    <name type="scientific">Novosphingobium album</name>
    <name type="common">ex Liu et al. 2023</name>
    <dbReference type="NCBI Taxonomy" id="3031130"/>
    <lineage>
        <taxon>Bacteria</taxon>
        <taxon>Pseudomonadati</taxon>
        <taxon>Pseudomonadota</taxon>
        <taxon>Alphaproteobacteria</taxon>
        <taxon>Sphingomonadales</taxon>
        <taxon>Sphingomonadaceae</taxon>
        <taxon>Novosphingobium</taxon>
    </lineage>
</organism>
<name>A0ABT5WT35_9SPHN</name>
<protein>
    <recommendedName>
        <fullName evidence="3">JAB domain-containing protein</fullName>
    </recommendedName>
</protein>
<sequence length="169" mass="18626">MNAHFKIRAELLAHIRHDLERPHPFAYERVGFVSAAISRIGRGSLMVLAQAYHPVADEDYIDDPSVGAMMGSDAIRKALQRSYQSRTAAIHIHCHGHAGRPGFSHVDTRENAKFVPNFFNVAPHVPHGAVVLSNDSAAGDIWIGRNFEPMPVTRFSAIGAPMWLEGARP</sequence>
<dbReference type="Proteomes" id="UP001216253">
    <property type="component" value="Unassembled WGS sequence"/>
</dbReference>
<proteinExistence type="predicted"/>